<dbReference type="PANTHER" id="PTHR43611">
    <property type="entry name" value="ALPHA-D-GLUCOSE 1-PHOSPHATE PHOSPHATASE"/>
    <property type="match status" value="1"/>
</dbReference>
<dbReference type="InterPro" id="IPR023198">
    <property type="entry name" value="PGP-like_dom2"/>
</dbReference>
<dbReference type="InterPro" id="IPR006439">
    <property type="entry name" value="HAD-SF_hydro_IA"/>
</dbReference>
<accession>A0ABM6Z110</accession>
<keyword evidence="2" id="KW-1185">Reference proteome</keyword>
<dbReference type="InterPro" id="IPR036412">
    <property type="entry name" value="HAD-like_sf"/>
</dbReference>
<gene>
    <name evidence="1" type="ORF">D5R93_00290</name>
</gene>
<evidence type="ECO:0000313" key="2">
    <source>
        <dbReference type="Proteomes" id="UP000273001"/>
    </source>
</evidence>
<dbReference type="Pfam" id="PF00702">
    <property type="entry name" value="Hydrolase"/>
    <property type="match status" value="1"/>
</dbReference>
<organism evidence="1 2">
    <name type="scientific">Actinomyces lilanjuaniae</name>
    <dbReference type="NCBI Taxonomy" id="2321394"/>
    <lineage>
        <taxon>Bacteria</taxon>
        <taxon>Bacillati</taxon>
        <taxon>Actinomycetota</taxon>
        <taxon>Actinomycetes</taxon>
        <taxon>Actinomycetales</taxon>
        <taxon>Actinomycetaceae</taxon>
        <taxon>Actinomyces</taxon>
    </lineage>
</organism>
<dbReference type="SUPFAM" id="SSF56784">
    <property type="entry name" value="HAD-like"/>
    <property type="match status" value="1"/>
</dbReference>
<sequence length="222" mass="24624">MTLAIWTDFRGVLTVPLSEGLARYCQDKPFTPRQLGACLAALANRHGCPDGMAVLDSGVLTEREWLDEISGLLSQQFGITGSFSGMAEEWWSDRRLNHQWLQFLQERRQAGDFVAVMSNLPPEWRGRFEEFLPWHDLFDAVIVSCEVGARKPESDIFREAERVSRVPGRSSVLVDDITANVQGARDAGWNAVVGGGDATDASIAYIEELVSLRSGLQEGQHS</sequence>
<dbReference type="Gene3D" id="3.40.50.1000">
    <property type="entry name" value="HAD superfamily/HAD-like"/>
    <property type="match status" value="1"/>
</dbReference>
<evidence type="ECO:0000313" key="1">
    <source>
        <dbReference type="EMBL" id="AYD88883.1"/>
    </source>
</evidence>
<dbReference type="Gene3D" id="1.10.150.240">
    <property type="entry name" value="Putative phosphatase, domain 2"/>
    <property type="match status" value="1"/>
</dbReference>
<proteinExistence type="predicted"/>
<name>A0ABM6Z110_9ACTO</name>
<dbReference type="EMBL" id="CP032514">
    <property type="protein sequence ID" value="AYD88883.1"/>
    <property type="molecule type" value="Genomic_DNA"/>
</dbReference>
<dbReference type="PANTHER" id="PTHR43611:SF3">
    <property type="entry name" value="FLAVIN MONONUCLEOTIDE HYDROLASE 1, CHLOROPLATIC"/>
    <property type="match status" value="1"/>
</dbReference>
<dbReference type="NCBIfam" id="TIGR01509">
    <property type="entry name" value="HAD-SF-IA-v3"/>
    <property type="match status" value="1"/>
</dbReference>
<dbReference type="Proteomes" id="UP000273001">
    <property type="component" value="Chromosome"/>
</dbReference>
<reference evidence="1 2" key="1">
    <citation type="submission" date="2018-09" db="EMBL/GenBank/DDBJ databases">
        <authorList>
            <person name="Li J."/>
        </authorList>
    </citation>
    <scope>NUCLEOTIDE SEQUENCE [LARGE SCALE GENOMIC DNA]</scope>
    <source>
        <strain evidence="1 2">2129</strain>
    </source>
</reference>
<dbReference type="InterPro" id="IPR023214">
    <property type="entry name" value="HAD_sf"/>
</dbReference>
<protein>
    <submittedName>
        <fullName evidence="1">HAD family phosphatase</fullName>
    </submittedName>
</protein>
<dbReference type="RefSeq" id="WP_120203074.1">
    <property type="nucleotide sequence ID" value="NZ_CP032514.1"/>
</dbReference>